<keyword evidence="5" id="KW-1185">Reference proteome</keyword>
<dbReference type="InterPro" id="IPR057544">
    <property type="entry name" value="Beta-prop_SPT8"/>
</dbReference>
<feature type="domain" description="Transcription factor spt8 beta-propeller" evidence="3">
    <location>
        <begin position="124"/>
        <end position="308"/>
    </location>
</feature>
<comment type="caution">
    <text evidence="4">The sequence shown here is derived from an EMBL/GenBank/DDBJ whole genome shotgun (WGS) entry which is preliminary data.</text>
</comment>
<dbReference type="SMART" id="SM00320">
    <property type="entry name" value="WD40"/>
    <property type="match status" value="6"/>
</dbReference>
<dbReference type="Gene3D" id="2.130.10.10">
    <property type="entry name" value="YVTN repeat-like/Quinoprotein amine dehydrogenase"/>
    <property type="match status" value="2"/>
</dbReference>
<dbReference type="InterPro" id="IPR015943">
    <property type="entry name" value="WD40/YVTN_repeat-like_dom_sf"/>
</dbReference>
<evidence type="ECO:0000256" key="2">
    <source>
        <dbReference type="SAM" id="MobiDB-lite"/>
    </source>
</evidence>
<accession>A0A9W8HKQ7</accession>
<name>A0A9W8HKQ7_9FUNG</name>
<dbReference type="InterPro" id="IPR001680">
    <property type="entry name" value="WD40_rpt"/>
</dbReference>
<gene>
    <name evidence="4" type="primary">SPT8</name>
    <name evidence="4" type="ORF">H4R18_001673</name>
</gene>
<dbReference type="PANTHER" id="PTHR19879">
    <property type="entry name" value="TRANSCRIPTION INITIATION FACTOR TFIID"/>
    <property type="match status" value="1"/>
</dbReference>
<proteinExistence type="predicted"/>
<reference evidence="4" key="1">
    <citation type="submission" date="2022-07" db="EMBL/GenBank/DDBJ databases">
        <title>Phylogenomic reconstructions and comparative analyses of Kickxellomycotina fungi.</title>
        <authorList>
            <person name="Reynolds N.K."/>
            <person name="Stajich J.E."/>
            <person name="Barry K."/>
            <person name="Grigoriev I.V."/>
            <person name="Crous P."/>
            <person name="Smith M.E."/>
        </authorList>
    </citation>
    <scope>NUCLEOTIDE SEQUENCE</scope>
    <source>
        <strain evidence="4">NBRC 105414</strain>
    </source>
</reference>
<dbReference type="SUPFAM" id="SSF50978">
    <property type="entry name" value="WD40 repeat-like"/>
    <property type="match status" value="1"/>
</dbReference>
<feature type="domain" description="Transcription factor spt8 beta-propeller" evidence="3">
    <location>
        <begin position="340"/>
        <end position="503"/>
    </location>
</feature>
<keyword evidence="1" id="KW-0853">WD repeat</keyword>
<evidence type="ECO:0000313" key="5">
    <source>
        <dbReference type="Proteomes" id="UP001140217"/>
    </source>
</evidence>
<dbReference type="AlphaFoldDB" id="A0A9W8HKQ7"/>
<protein>
    <submittedName>
        <fullName evidence="4">Transcription factor spt8</fullName>
    </submittedName>
</protein>
<evidence type="ECO:0000259" key="3">
    <source>
        <dbReference type="Pfam" id="PF23798"/>
    </source>
</evidence>
<organism evidence="4 5">
    <name type="scientific">Coemansia javaensis</name>
    <dbReference type="NCBI Taxonomy" id="2761396"/>
    <lineage>
        <taxon>Eukaryota</taxon>
        <taxon>Fungi</taxon>
        <taxon>Fungi incertae sedis</taxon>
        <taxon>Zoopagomycota</taxon>
        <taxon>Kickxellomycotina</taxon>
        <taxon>Kickxellomycetes</taxon>
        <taxon>Kickxellales</taxon>
        <taxon>Kickxellaceae</taxon>
        <taxon>Coemansia</taxon>
    </lineage>
</organism>
<dbReference type="PANTHER" id="PTHR19879:SF9">
    <property type="entry name" value="TRANSCRIPTION INITIATION FACTOR TFIID SUBUNIT 5"/>
    <property type="match status" value="1"/>
</dbReference>
<dbReference type="EMBL" id="JANBUL010000046">
    <property type="protein sequence ID" value="KAJ2783464.1"/>
    <property type="molecule type" value="Genomic_DNA"/>
</dbReference>
<feature type="region of interest" description="Disordered" evidence="2">
    <location>
        <begin position="1"/>
        <end position="85"/>
    </location>
</feature>
<evidence type="ECO:0000256" key="1">
    <source>
        <dbReference type="PROSITE-ProRule" id="PRU00221"/>
    </source>
</evidence>
<dbReference type="OrthoDB" id="10260946at2759"/>
<dbReference type="PROSITE" id="PS50294">
    <property type="entry name" value="WD_REPEATS_REGION"/>
    <property type="match status" value="1"/>
</dbReference>
<dbReference type="InterPro" id="IPR036322">
    <property type="entry name" value="WD40_repeat_dom_sf"/>
</dbReference>
<feature type="repeat" description="WD" evidence="1">
    <location>
        <begin position="249"/>
        <end position="290"/>
    </location>
</feature>
<evidence type="ECO:0000313" key="4">
    <source>
        <dbReference type="EMBL" id="KAJ2783464.1"/>
    </source>
</evidence>
<dbReference type="Proteomes" id="UP001140217">
    <property type="component" value="Unassembled WGS sequence"/>
</dbReference>
<dbReference type="PROSITE" id="PS50082">
    <property type="entry name" value="WD_REPEATS_2"/>
    <property type="match status" value="1"/>
</dbReference>
<sequence length="507" mass="53902">MSDSAFNDELLERELFGGDSDELDGAGIGAGGMMDMDDDDGDMAGLDGADSGTTPASAAASAAPPAGPAAVAAAAADPDAKPAGARAPALDIELDDPPGETTVLGHPPRAPPTVPSAAATCQTYSILPTMALINQYQIHAVAAVADMRWVFTGGEDGYIKRWDFYATASGRQLLTQGQRHPYVDSVTKAGVMASYWDHSDTSETGIDVLSPVYSLAVHSQAEWLVSGMKSGRIGLWTVRHDEGRRITLLAKHRGPVSVLRISPDEFGLVSGSWDRAVLYWDLNTGKLARMFAGHTSQISSIAFRPTWGGEQYEEYRQQAADAGGDDGGDGASFGSRQPSPVIMTTSIDGQCLLWDVRAPRALPHSFAMPAKTPPWAAAACWSCDGRRVYVGRRNNTVDEYELGMGPQPVRTLRLPTNSGPVTALAAMSNGRSLICASTDNVRMWDLDQSADRRSPVPFQIIPGHHGGTVSSVLVSNSSRYMLTTSGNRGWDGTSNNVFLGYEIKPVA</sequence>
<feature type="compositionally biased region" description="Low complexity" evidence="2">
    <location>
        <begin position="43"/>
        <end position="85"/>
    </location>
</feature>
<dbReference type="Pfam" id="PF23798">
    <property type="entry name" value="Beta-prop_SPT8"/>
    <property type="match status" value="2"/>
</dbReference>